<dbReference type="GO" id="GO:0003676">
    <property type="term" value="F:nucleic acid binding"/>
    <property type="evidence" value="ECO:0007669"/>
    <property type="project" value="InterPro"/>
</dbReference>
<evidence type="ECO:0000256" key="2">
    <source>
        <dbReference type="ARBA" id="ARBA00022490"/>
    </source>
</evidence>
<gene>
    <name evidence="16" type="primary">rhlE_3</name>
    <name evidence="16" type="ORF">Tther_02002</name>
</gene>
<evidence type="ECO:0000259" key="13">
    <source>
        <dbReference type="PROSITE" id="PS51192"/>
    </source>
</evidence>
<dbReference type="PROSITE" id="PS00039">
    <property type="entry name" value="DEAD_ATP_HELICASE"/>
    <property type="match status" value="1"/>
</dbReference>
<comment type="similarity">
    <text evidence="7 11">Belongs to the DEAD box helicase family.</text>
</comment>
<dbReference type="InterPro" id="IPR027417">
    <property type="entry name" value="P-loop_NTPase"/>
</dbReference>
<keyword evidence="3 11" id="KW-0547">Nucleotide-binding</keyword>
<keyword evidence="5 11" id="KW-0347">Helicase</keyword>
<dbReference type="Gene3D" id="3.40.50.300">
    <property type="entry name" value="P-loop containing nucleotide triphosphate hydrolases"/>
    <property type="match status" value="2"/>
</dbReference>
<evidence type="ECO:0000256" key="4">
    <source>
        <dbReference type="ARBA" id="ARBA00022801"/>
    </source>
</evidence>
<name>A0A554WYC5_9BURK</name>
<evidence type="ECO:0000256" key="9">
    <source>
        <dbReference type="ARBA" id="ARBA00074363"/>
    </source>
</evidence>
<sequence>MTFEELQLLPAIVEAVREQGYETPTPIQAEAIPAVLAGHDLLAGAQTGTGKTAAFTLPMLHLLATRGETPKRGQRRPIRALVLTPTRELAAQVEASVKAYGKHLKLKSAVVFGGVGLNPQIEKLAKGADILVATPGRLLDLADQGHLDLSTVEILVLDEADRMLDMGFIHDVRKVLALLPRNKQSLLFSATFSDEIKTLAASLLRDPKHIQVTPPNTTVQRIRQTIYPVGRNKKMALLKHLLDGNGWTQVLVFTRTKFGANQVAQFLNDHGITAMALHGNKSQTARTQALEGFKSGQLRVLVATDIAARGIDIEELPHVVNYDIPNVPEDYVHRIGRTGRAGAEGEALSFVSLDEEGWMMAIERFTGQQIPVQVLPDFMPEPDEKAEPIAMGRQVLWGGAGKPPSREVMAAAAKAARREMMERMRARKGPGAARPAAAQAAVADDDGDEAPADAAAGADADAPLEARTRIDTEGRRSRNRRRRNKNKAAGTDAAGQPRPPREGAGRDNRAGQPSGARKAQAPAPARQPDPLRTGIDALNDRGRRNRNKNRGGSGKGGGGGIDPLRTSFGRIQ</sequence>
<feature type="compositionally biased region" description="Basic and acidic residues" evidence="12">
    <location>
        <begin position="499"/>
        <end position="509"/>
    </location>
</feature>
<feature type="compositionally biased region" description="Low complexity" evidence="12">
    <location>
        <begin position="429"/>
        <end position="442"/>
    </location>
</feature>
<accession>A0A554WYC5</accession>
<feature type="compositionally biased region" description="Gly residues" evidence="12">
    <location>
        <begin position="551"/>
        <end position="561"/>
    </location>
</feature>
<keyword evidence="6 11" id="KW-0067">ATP-binding</keyword>
<evidence type="ECO:0000256" key="1">
    <source>
        <dbReference type="ARBA" id="ARBA00012552"/>
    </source>
</evidence>
<dbReference type="PROSITE" id="PS51194">
    <property type="entry name" value="HELICASE_CTER"/>
    <property type="match status" value="1"/>
</dbReference>
<feature type="region of interest" description="Disordered" evidence="12">
    <location>
        <begin position="419"/>
        <end position="572"/>
    </location>
</feature>
<evidence type="ECO:0000313" key="17">
    <source>
        <dbReference type="Proteomes" id="UP000318542"/>
    </source>
</evidence>
<dbReference type="FunFam" id="3.40.50.300:FF:000468">
    <property type="entry name" value="ATP-dependent RNA helicase RhlE"/>
    <property type="match status" value="1"/>
</dbReference>
<dbReference type="GO" id="GO:0005524">
    <property type="term" value="F:ATP binding"/>
    <property type="evidence" value="ECO:0007669"/>
    <property type="project" value="UniProtKB-KW"/>
</dbReference>
<dbReference type="CDD" id="cd00268">
    <property type="entry name" value="DEADc"/>
    <property type="match status" value="1"/>
</dbReference>
<feature type="short sequence motif" description="Q motif" evidence="10">
    <location>
        <begin position="1"/>
        <end position="29"/>
    </location>
</feature>
<evidence type="ECO:0000256" key="7">
    <source>
        <dbReference type="ARBA" id="ARBA00038437"/>
    </source>
</evidence>
<feature type="domain" description="Helicase ATP-binding" evidence="13">
    <location>
        <begin position="32"/>
        <end position="210"/>
    </location>
</feature>
<dbReference type="SMART" id="SM00490">
    <property type="entry name" value="HELICc"/>
    <property type="match status" value="1"/>
</dbReference>
<dbReference type="GO" id="GO:0003724">
    <property type="term" value="F:RNA helicase activity"/>
    <property type="evidence" value="ECO:0007669"/>
    <property type="project" value="UniProtKB-EC"/>
</dbReference>
<dbReference type="FunFam" id="3.40.50.300:FF:000108">
    <property type="entry name" value="ATP-dependent RNA helicase RhlE"/>
    <property type="match status" value="1"/>
</dbReference>
<evidence type="ECO:0000259" key="14">
    <source>
        <dbReference type="PROSITE" id="PS51194"/>
    </source>
</evidence>
<dbReference type="InterPro" id="IPR014001">
    <property type="entry name" value="Helicase_ATP-bd"/>
</dbReference>
<protein>
    <recommendedName>
        <fullName evidence="9">DEAD-box ATP-dependent RNA helicase RhpA</fullName>
        <ecNumber evidence="1">3.6.4.13</ecNumber>
    </recommendedName>
</protein>
<feature type="domain" description="Helicase C-terminal" evidence="14">
    <location>
        <begin position="237"/>
        <end position="383"/>
    </location>
</feature>
<dbReference type="GO" id="GO:0009266">
    <property type="term" value="P:response to temperature stimulus"/>
    <property type="evidence" value="ECO:0007669"/>
    <property type="project" value="UniProtKB-ARBA"/>
</dbReference>
<evidence type="ECO:0000256" key="5">
    <source>
        <dbReference type="ARBA" id="ARBA00022806"/>
    </source>
</evidence>
<evidence type="ECO:0000256" key="6">
    <source>
        <dbReference type="ARBA" id="ARBA00022840"/>
    </source>
</evidence>
<dbReference type="InterPro" id="IPR011545">
    <property type="entry name" value="DEAD/DEAH_box_helicase_dom"/>
</dbReference>
<dbReference type="InterPro" id="IPR014014">
    <property type="entry name" value="RNA_helicase_DEAD_Q_motif"/>
</dbReference>
<dbReference type="Pfam" id="PF00271">
    <property type="entry name" value="Helicase_C"/>
    <property type="match status" value="1"/>
</dbReference>
<comment type="caution">
    <text evidence="16">The sequence shown here is derived from an EMBL/GenBank/DDBJ whole genome shotgun (WGS) entry which is preliminary data.</text>
</comment>
<dbReference type="GO" id="GO:0005829">
    <property type="term" value="C:cytosol"/>
    <property type="evidence" value="ECO:0007669"/>
    <property type="project" value="TreeGrafter"/>
</dbReference>
<dbReference type="InterPro" id="IPR001650">
    <property type="entry name" value="Helicase_C-like"/>
</dbReference>
<dbReference type="SMART" id="SM00487">
    <property type="entry name" value="DEXDc"/>
    <property type="match status" value="1"/>
</dbReference>
<dbReference type="PANTHER" id="PTHR47959:SF13">
    <property type="entry name" value="ATP-DEPENDENT RNA HELICASE RHLE"/>
    <property type="match status" value="1"/>
</dbReference>
<feature type="compositionally biased region" description="Basic and acidic residues" evidence="12">
    <location>
        <begin position="464"/>
        <end position="476"/>
    </location>
</feature>
<proteinExistence type="inferred from homology"/>
<feature type="compositionally biased region" description="Low complexity" evidence="12">
    <location>
        <begin position="516"/>
        <end position="530"/>
    </location>
</feature>
<dbReference type="RefSeq" id="WP_143903489.1">
    <property type="nucleotide sequence ID" value="NZ_VJOL01000043.1"/>
</dbReference>
<keyword evidence="4 11" id="KW-0378">Hydrolase</keyword>
<dbReference type="SUPFAM" id="SSF52540">
    <property type="entry name" value="P-loop containing nucleoside triphosphate hydrolases"/>
    <property type="match status" value="1"/>
</dbReference>
<evidence type="ECO:0000259" key="15">
    <source>
        <dbReference type="PROSITE" id="PS51195"/>
    </source>
</evidence>
<organism evidence="16 17">
    <name type="scientific">Tepidimonas thermarum</name>
    <dbReference type="NCBI Taxonomy" id="335431"/>
    <lineage>
        <taxon>Bacteria</taxon>
        <taxon>Pseudomonadati</taxon>
        <taxon>Pseudomonadota</taxon>
        <taxon>Betaproteobacteria</taxon>
        <taxon>Burkholderiales</taxon>
        <taxon>Tepidimonas</taxon>
    </lineage>
</organism>
<evidence type="ECO:0000256" key="10">
    <source>
        <dbReference type="PROSITE-ProRule" id="PRU00552"/>
    </source>
</evidence>
<dbReference type="EMBL" id="VJOL01000043">
    <property type="protein sequence ID" value="TSE28590.1"/>
    <property type="molecule type" value="Genomic_DNA"/>
</dbReference>
<dbReference type="GO" id="GO:0016887">
    <property type="term" value="F:ATP hydrolysis activity"/>
    <property type="evidence" value="ECO:0007669"/>
    <property type="project" value="RHEA"/>
</dbReference>
<feature type="compositionally biased region" description="Low complexity" evidence="12">
    <location>
        <begin position="452"/>
        <end position="463"/>
    </location>
</feature>
<dbReference type="EC" id="3.6.4.13" evidence="1"/>
<dbReference type="PROSITE" id="PS51195">
    <property type="entry name" value="Q_MOTIF"/>
    <property type="match status" value="1"/>
</dbReference>
<feature type="domain" description="DEAD-box RNA helicase Q" evidence="15">
    <location>
        <begin position="1"/>
        <end position="29"/>
    </location>
</feature>
<evidence type="ECO:0000256" key="8">
    <source>
        <dbReference type="ARBA" id="ARBA00047984"/>
    </source>
</evidence>
<keyword evidence="17" id="KW-1185">Reference proteome</keyword>
<evidence type="ECO:0000256" key="3">
    <source>
        <dbReference type="ARBA" id="ARBA00022741"/>
    </source>
</evidence>
<dbReference type="InterPro" id="IPR050079">
    <property type="entry name" value="DEAD_box_RNA_helicase"/>
</dbReference>
<keyword evidence="2" id="KW-0963">Cytoplasm</keyword>
<reference evidence="16 17" key="1">
    <citation type="submission" date="2019-07" db="EMBL/GenBank/DDBJ databases">
        <title>Tepidimonas thermarum AA-1 draft genome.</title>
        <authorList>
            <person name="Da Costa M.S."/>
            <person name="Froufe H.J.C."/>
            <person name="Egas C."/>
            <person name="Albuquerque L."/>
        </authorList>
    </citation>
    <scope>NUCLEOTIDE SEQUENCE [LARGE SCALE GENOMIC DNA]</scope>
    <source>
        <strain evidence="16 17">AA-1</strain>
    </source>
</reference>
<dbReference type="AlphaFoldDB" id="A0A554WYC5"/>
<dbReference type="Pfam" id="PF00270">
    <property type="entry name" value="DEAD"/>
    <property type="match status" value="1"/>
</dbReference>
<dbReference type="InterPro" id="IPR044742">
    <property type="entry name" value="DEAD/DEAH_RhlB"/>
</dbReference>
<evidence type="ECO:0000313" key="16">
    <source>
        <dbReference type="EMBL" id="TSE28590.1"/>
    </source>
</evidence>
<evidence type="ECO:0000256" key="12">
    <source>
        <dbReference type="SAM" id="MobiDB-lite"/>
    </source>
</evidence>
<comment type="catalytic activity">
    <reaction evidence="8">
        <text>ATP + H2O = ADP + phosphate + H(+)</text>
        <dbReference type="Rhea" id="RHEA:13065"/>
        <dbReference type="ChEBI" id="CHEBI:15377"/>
        <dbReference type="ChEBI" id="CHEBI:15378"/>
        <dbReference type="ChEBI" id="CHEBI:30616"/>
        <dbReference type="ChEBI" id="CHEBI:43474"/>
        <dbReference type="ChEBI" id="CHEBI:456216"/>
        <dbReference type="EC" id="3.6.4.13"/>
    </reaction>
</comment>
<feature type="compositionally biased region" description="Basic residues" evidence="12">
    <location>
        <begin position="477"/>
        <end position="486"/>
    </location>
</feature>
<dbReference type="GO" id="GO:0042255">
    <property type="term" value="P:ribosome assembly"/>
    <property type="evidence" value="ECO:0007669"/>
    <property type="project" value="UniProtKB-ARBA"/>
</dbReference>
<dbReference type="Proteomes" id="UP000318542">
    <property type="component" value="Unassembled WGS sequence"/>
</dbReference>
<dbReference type="OrthoDB" id="8520957at2"/>
<dbReference type="PROSITE" id="PS51192">
    <property type="entry name" value="HELICASE_ATP_BIND_1"/>
    <property type="match status" value="1"/>
</dbReference>
<dbReference type="CDD" id="cd18787">
    <property type="entry name" value="SF2_C_DEAD"/>
    <property type="match status" value="1"/>
</dbReference>
<evidence type="ECO:0000256" key="11">
    <source>
        <dbReference type="RuleBase" id="RU000492"/>
    </source>
</evidence>
<dbReference type="InterPro" id="IPR000629">
    <property type="entry name" value="RNA-helicase_DEAD-box_CS"/>
</dbReference>
<dbReference type="PANTHER" id="PTHR47959">
    <property type="entry name" value="ATP-DEPENDENT RNA HELICASE RHLE-RELATED"/>
    <property type="match status" value="1"/>
</dbReference>